<reference evidence="2" key="1">
    <citation type="submission" date="2018-05" db="EMBL/GenBank/DDBJ databases">
        <title>Draft genome of Mucuna pruriens seed.</title>
        <authorList>
            <person name="Nnadi N.E."/>
            <person name="Vos R."/>
            <person name="Hasami M.H."/>
            <person name="Devisetty U.K."/>
            <person name="Aguiy J.C."/>
        </authorList>
    </citation>
    <scope>NUCLEOTIDE SEQUENCE [LARGE SCALE GENOMIC DNA]</scope>
    <source>
        <strain evidence="2">JCA_2017</strain>
    </source>
</reference>
<name>A0A371HBD5_MUCPR</name>
<sequence>MLRCCEGTTMDAITLDLHHDNRIKLFSFRMPVREACAQIKQQPNIYDAAHVKYFDEKPLKLNIILHLNEIFDVKRLEMRYFTSFIGRQSTLAVFVTDRGIYTLFYLSISFAFPIPSRFTNYCHDDEGVKLPLEFLDGTTPVTCCVSIYDSSSSKKVGGGSLMNEVSALPSQHLHGRA</sequence>
<comment type="similarity">
    <text evidence="1">Belongs to the PHAF1 family.</text>
</comment>
<organism evidence="2 3">
    <name type="scientific">Mucuna pruriens</name>
    <name type="common">Velvet bean</name>
    <name type="synonym">Dolichos pruriens</name>
    <dbReference type="NCBI Taxonomy" id="157652"/>
    <lineage>
        <taxon>Eukaryota</taxon>
        <taxon>Viridiplantae</taxon>
        <taxon>Streptophyta</taxon>
        <taxon>Embryophyta</taxon>
        <taxon>Tracheophyta</taxon>
        <taxon>Spermatophyta</taxon>
        <taxon>Magnoliopsida</taxon>
        <taxon>eudicotyledons</taxon>
        <taxon>Gunneridae</taxon>
        <taxon>Pentapetalae</taxon>
        <taxon>rosids</taxon>
        <taxon>fabids</taxon>
        <taxon>Fabales</taxon>
        <taxon>Fabaceae</taxon>
        <taxon>Papilionoideae</taxon>
        <taxon>50 kb inversion clade</taxon>
        <taxon>NPAAA clade</taxon>
        <taxon>indigoferoid/millettioid clade</taxon>
        <taxon>Phaseoleae</taxon>
        <taxon>Mucuna</taxon>
    </lineage>
</organism>
<dbReference type="EMBL" id="QJKJ01003071">
    <property type="protein sequence ID" value="RDY00111.1"/>
    <property type="molecule type" value="Genomic_DNA"/>
</dbReference>
<dbReference type="Proteomes" id="UP000257109">
    <property type="component" value="Unassembled WGS sequence"/>
</dbReference>
<evidence type="ECO:0000313" key="2">
    <source>
        <dbReference type="EMBL" id="RDY00111.1"/>
    </source>
</evidence>
<keyword evidence="3" id="KW-1185">Reference proteome</keyword>
<dbReference type="OrthoDB" id="411211at2759"/>
<dbReference type="PANTHER" id="PTHR13465:SF2">
    <property type="entry name" value="PHAGOSOME ASSEMBLY FACTOR 1"/>
    <property type="match status" value="1"/>
</dbReference>
<proteinExistence type="inferred from homology"/>
<gene>
    <name evidence="2" type="ORF">CR513_16752</name>
</gene>
<evidence type="ECO:0000313" key="3">
    <source>
        <dbReference type="Proteomes" id="UP000257109"/>
    </source>
</evidence>
<feature type="non-terminal residue" evidence="2">
    <location>
        <position position="1"/>
    </location>
</feature>
<comment type="caution">
    <text evidence="2">The sequence shown here is derived from an EMBL/GenBank/DDBJ whole genome shotgun (WGS) entry which is preliminary data.</text>
</comment>
<protein>
    <submittedName>
        <fullName evidence="2">UPF0183 protein</fullName>
    </submittedName>
</protein>
<evidence type="ECO:0000256" key="1">
    <source>
        <dbReference type="ARBA" id="ARBA00024339"/>
    </source>
</evidence>
<dbReference type="Pfam" id="PF03676">
    <property type="entry name" value="PHAF1"/>
    <property type="match status" value="1"/>
</dbReference>
<dbReference type="InterPro" id="IPR005373">
    <property type="entry name" value="PHAF1"/>
</dbReference>
<dbReference type="InterPro" id="IPR039156">
    <property type="entry name" value="PHAF1/BROMI"/>
</dbReference>
<accession>A0A371HBD5</accession>
<dbReference type="PANTHER" id="PTHR13465">
    <property type="entry name" value="UPF0183 PROTEIN"/>
    <property type="match status" value="1"/>
</dbReference>
<dbReference type="AlphaFoldDB" id="A0A371HBD5"/>